<dbReference type="EMBL" id="CP144746">
    <property type="protein sequence ID" value="WVZ61014.1"/>
    <property type="molecule type" value="Genomic_DNA"/>
</dbReference>
<protein>
    <submittedName>
        <fullName evidence="2">Uncharacterized protein</fullName>
    </submittedName>
</protein>
<gene>
    <name evidence="2" type="ORF">U9M48_010954</name>
</gene>
<evidence type="ECO:0000313" key="3">
    <source>
        <dbReference type="Proteomes" id="UP001341281"/>
    </source>
</evidence>
<keyword evidence="3" id="KW-1185">Reference proteome</keyword>
<evidence type="ECO:0000256" key="1">
    <source>
        <dbReference type="SAM" id="MobiDB-lite"/>
    </source>
</evidence>
<evidence type="ECO:0000313" key="2">
    <source>
        <dbReference type="EMBL" id="WVZ61014.1"/>
    </source>
</evidence>
<organism evidence="2 3">
    <name type="scientific">Paspalum notatum var. saurae</name>
    <dbReference type="NCBI Taxonomy" id="547442"/>
    <lineage>
        <taxon>Eukaryota</taxon>
        <taxon>Viridiplantae</taxon>
        <taxon>Streptophyta</taxon>
        <taxon>Embryophyta</taxon>
        <taxon>Tracheophyta</taxon>
        <taxon>Spermatophyta</taxon>
        <taxon>Magnoliopsida</taxon>
        <taxon>Liliopsida</taxon>
        <taxon>Poales</taxon>
        <taxon>Poaceae</taxon>
        <taxon>PACMAD clade</taxon>
        <taxon>Panicoideae</taxon>
        <taxon>Andropogonodae</taxon>
        <taxon>Paspaleae</taxon>
        <taxon>Paspalinae</taxon>
        <taxon>Paspalum</taxon>
    </lineage>
</organism>
<feature type="compositionally biased region" description="Low complexity" evidence="1">
    <location>
        <begin position="46"/>
        <end position="58"/>
    </location>
</feature>
<feature type="region of interest" description="Disordered" evidence="1">
    <location>
        <begin position="1"/>
        <end position="72"/>
    </location>
</feature>
<sequence>MPERQAGRQAPLPCRADDRRGNHGARASQFPPGTWCAGRPRVGRSPGPATPAAAPAHARTGEKKRGTWRGDAVRGAARIGAAVARDVWRRLRGARGGLAAAPARRGWPGRVGLVPAAVPSPSGAAALARGL</sequence>
<proteinExistence type="predicted"/>
<dbReference type="AlphaFoldDB" id="A0AAQ3SW55"/>
<name>A0AAQ3SW55_PASNO</name>
<accession>A0AAQ3SW55</accession>
<dbReference type="Proteomes" id="UP001341281">
    <property type="component" value="Chromosome 02"/>
</dbReference>
<reference evidence="2 3" key="1">
    <citation type="submission" date="2024-02" db="EMBL/GenBank/DDBJ databases">
        <title>High-quality chromosome-scale genome assembly of Pensacola bahiagrass (Paspalum notatum Flugge var. saurae).</title>
        <authorList>
            <person name="Vega J.M."/>
            <person name="Podio M."/>
            <person name="Orjuela J."/>
            <person name="Siena L.A."/>
            <person name="Pessino S.C."/>
            <person name="Combes M.C."/>
            <person name="Mariac C."/>
            <person name="Albertini E."/>
            <person name="Pupilli F."/>
            <person name="Ortiz J.P.A."/>
            <person name="Leblanc O."/>
        </authorList>
    </citation>
    <scope>NUCLEOTIDE SEQUENCE [LARGE SCALE GENOMIC DNA]</scope>
    <source>
        <strain evidence="2">R1</strain>
        <tissue evidence="2">Leaf</tissue>
    </source>
</reference>